<dbReference type="AlphaFoldDB" id="A0A1I7N870"/>
<name>A0A1I7N870_9BACT</name>
<evidence type="ECO:0000313" key="2">
    <source>
        <dbReference type="EMBL" id="SFV30874.1"/>
    </source>
</evidence>
<gene>
    <name evidence="2" type="ORF">SAMN05660895_0915</name>
</gene>
<protein>
    <submittedName>
        <fullName evidence="2">Uncharacterized protein</fullName>
    </submittedName>
</protein>
<sequence length="207" mass="23602">MKSKSVFFIFIFALLLILCLWLGLANKRTRRDLQQTQQKLHQLLMQYQEIQQENEQLRNAISQLNQQRSPLSSQGTMMDLRAYYRKNWPNYIHISIAGFNTGLFGGIHHPMIRIENQTDFPLDQVECQLVYIQNNGSIFQAIPLTASDIQAHSEKTITAPDSRRGVKIKIQLQSITSQAMNFCWTSDKAGIPPQADACQCAPAGPHE</sequence>
<dbReference type="RefSeq" id="WP_143103950.1">
    <property type="nucleotide sequence ID" value="NZ_FPCJ01000001.1"/>
</dbReference>
<organism evidence="2 3">
    <name type="scientific">Thermoflavifilum thermophilum</name>
    <dbReference type="NCBI Taxonomy" id="1393122"/>
    <lineage>
        <taxon>Bacteria</taxon>
        <taxon>Pseudomonadati</taxon>
        <taxon>Bacteroidota</taxon>
        <taxon>Chitinophagia</taxon>
        <taxon>Chitinophagales</taxon>
        <taxon>Chitinophagaceae</taxon>
        <taxon>Thermoflavifilum</taxon>
    </lineage>
</organism>
<dbReference type="STRING" id="1393122.SAMN05660895_0915"/>
<keyword evidence="3" id="KW-1185">Reference proteome</keyword>
<dbReference type="Proteomes" id="UP000199537">
    <property type="component" value="Unassembled WGS sequence"/>
</dbReference>
<evidence type="ECO:0000256" key="1">
    <source>
        <dbReference type="SAM" id="Coils"/>
    </source>
</evidence>
<dbReference type="OrthoDB" id="663426at2"/>
<accession>A0A1I7N870</accession>
<feature type="coiled-coil region" evidence="1">
    <location>
        <begin position="26"/>
        <end position="67"/>
    </location>
</feature>
<dbReference type="EMBL" id="FPCJ01000001">
    <property type="protein sequence ID" value="SFV30874.1"/>
    <property type="molecule type" value="Genomic_DNA"/>
</dbReference>
<reference evidence="3" key="1">
    <citation type="submission" date="2016-10" db="EMBL/GenBank/DDBJ databases">
        <authorList>
            <person name="Varghese N."/>
            <person name="Submissions S."/>
        </authorList>
    </citation>
    <scope>NUCLEOTIDE SEQUENCE [LARGE SCALE GENOMIC DNA]</scope>
    <source>
        <strain evidence="3">DSM 14807</strain>
    </source>
</reference>
<keyword evidence="1" id="KW-0175">Coiled coil</keyword>
<evidence type="ECO:0000313" key="3">
    <source>
        <dbReference type="Proteomes" id="UP000199537"/>
    </source>
</evidence>
<proteinExistence type="predicted"/>